<protein>
    <recommendedName>
        <fullName evidence="9">Manganese transport system membrane protein MntC</fullName>
    </recommendedName>
</protein>
<comment type="caution">
    <text evidence="12">The sequence shown here is derived from an EMBL/GenBank/DDBJ whole genome shotgun (WGS) entry which is preliminary data.</text>
</comment>
<dbReference type="OrthoDB" id="9788905at2"/>
<feature type="transmembrane region" description="Helical" evidence="11">
    <location>
        <begin position="210"/>
        <end position="227"/>
    </location>
</feature>
<feature type="transmembrane region" description="Helical" evidence="11">
    <location>
        <begin position="262"/>
        <end position="280"/>
    </location>
</feature>
<dbReference type="PANTHER" id="PTHR30477:SF3">
    <property type="entry name" value="METAL TRANSPORT SYSTEM MEMBRANE PROTEIN CT_069-RELATED"/>
    <property type="match status" value="1"/>
</dbReference>
<keyword evidence="6 11" id="KW-1133">Transmembrane helix</keyword>
<dbReference type="CDD" id="cd06550">
    <property type="entry name" value="TM_ABC_iron-siderophores_like"/>
    <property type="match status" value="1"/>
</dbReference>
<feature type="transmembrane region" description="Helical" evidence="11">
    <location>
        <begin position="46"/>
        <end position="64"/>
    </location>
</feature>
<feature type="transmembrane region" description="Helical" evidence="11">
    <location>
        <begin position="18"/>
        <end position="39"/>
    </location>
</feature>
<feature type="transmembrane region" description="Helical" evidence="11">
    <location>
        <begin position="147"/>
        <end position="165"/>
    </location>
</feature>
<evidence type="ECO:0000313" key="12">
    <source>
        <dbReference type="EMBL" id="PTM58314.1"/>
    </source>
</evidence>
<evidence type="ECO:0000256" key="1">
    <source>
        <dbReference type="ARBA" id="ARBA00004651"/>
    </source>
</evidence>
<dbReference type="RefSeq" id="WP_107725134.1">
    <property type="nucleotide sequence ID" value="NZ_PZZP01000001.1"/>
</dbReference>
<name>A0A2T4Z8U1_9BACL</name>
<evidence type="ECO:0000256" key="6">
    <source>
        <dbReference type="ARBA" id="ARBA00022989"/>
    </source>
</evidence>
<evidence type="ECO:0000256" key="9">
    <source>
        <dbReference type="ARBA" id="ARBA00073179"/>
    </source>
</evidence>
<gene>
    <name evidence="12" type="ORF">C8J48_0895</name>
</gene>
<keyword evidence="13" id="KW-1185">Reference proteome</keyword>
<evidence type="ECO:0000256" key="8">
    <source>
        <dbReference type="ARBA" id="ARBA00057828"/>
    </source>
</evidence>
<feature type="transmembrane region" description="Helical" evidence="11">
    <location>
        <begin position="186"/>
        <end position="204"/>
    </location>
</feature>
<dbReference type="InterPro" id="IPR036388">
    <property type="entry name" value="WH-like_DNA-bd_sf"/>
</dbReference>
<dbReference type="InterPro" id="IPR001626">
    <property type="entry name" value="ABC_TroCD"/>
</dbReference>
<dbReference type="PANTHER" id="PTHR30477">
    <property type="entry name" value="ABC-TRANSPORTER METAL-BINDING PROTEIN"/>
    <property type="match status" value="1"/>
</dbReference>
<comment type="subcellular location">
    <subcellularLocation>
        <location evidence="1 10">Cell membrane</location>
        <topology evidence="1 10">Multi-pass membrane protein</topology>
    </subcellularLocation>
</comment>
<feature type="transmembrane region" description="Helical" evidence="11">
    <location>
        <begin position="234"/>
        <end position="256"/>
    </location>
</feature>
<dbReference type="Proteomes" id="UP000241639">
    <property type="component" value="Unassembled WGS sequence"/>
</dbReference>
<evidence type="ECO:0000256" key="3">
    <source>
        <dbReference type="ARBA" id="ARBA00022448"/>
    </source>
</evidence>
<comment type="function">
    <text evidence="8">This protein is probably a component of a manganese permease, a binding protein-dependent, ATP-driven transport system.</text>
</comment>
<dbReference type="Pfam" id="PF00950">
    <property type="entry name" value="ABC-3"/>
    <property type="match status" value="1"/>
</dbReference>
<evidence type="ECO:0000256" key="5">
    <source>
        <dbReference type="ARBA" id="ARBA00022692"/>
    </source>
</evidence>
<evidence type="ECO:0000256" key="4">
    <source>
        <dbReference type="ARBA" id="ARBA00022475"/>
    </source>
</evidence>
<dbReference type="GO" id="GO:0043190">
    <property type="term" value="C:ATP-binding cassette (ABC) transporter complex"/>
    <property type="evidence" value="ECO:0007669"/>
    <property type="project" value="InterPro"/>
</dbReference>
<dbReference type="AlphaFoldDB" id="A0A2T4Z8U1"/>
<feature type="transmembrane region" description="Helical" evidence="11">
    <location>
        <begin position="70"/>
        <end position="90"/>
    </location>
</feature>
<dbReference type="FunFam" id="1.10.3470.10:FF:000003">
    <property type="entry name" value="Iron ABC transporter permease SitD"/>
    <property type="match status" value="1"/>
</dbReference>
<dbReference type="Gene3D" id="1.10.3470.10">
    <property type="entry name" value="ABC transporter involved in vitamin B12 uptake, BtuC"/>
    <property type="match status" value="1"/>
</dbReference>
<reference evidence="12 13" key="1">
    <citation type="submission" date="2018-04" db="EMBL/GenBank/DDBJ databases">
        <title>Genomic Encyclopedia of Archaeal and Bacterial Type Strains, Phase II (KMG-II): from individual species to whole genera.</title>
        <authorList>
            <person name="Goeker M."/>
        </authorList>
    </citation>
    <scope>NUCLEOTIDE SEQUENCE [LARGE SCALE GENOMIC DNA]</scope>
    <source>
        <strain evidence="12 13">DSM 45169</strain>
    </source>
</reference>
<organism evidence="12 13">
    <name type="scientific">Desmospora activa DSM 45169</name>
    <dbReference type="NCBI Taxonomy" id="1121389"/>
    <lineage>
        <taxon>Bacteria</taxon>
        <taxon>Bacillati</taxon>
        <taxon>Bacillota</taxon>
        <taxon>Bacilli</taxon>
        <taxon>Bacillales</taxon>
        <taxon>Thermoactinomycetaceae</taxon>
        <taxon>Desmospora</taxon>
    </lineage>
</organism>
<keyword evidence="3 10" id="KW-0813">Transport</keyword>
<dbReference type="GO" id="GO:0010043">
    <property type="term" value="P:response to zinc ion"/>
    <property type="evidence" value="ECO:0007669"/>
    <property type="project" value="TreeGrafter"/>
</dbReference>
<proteinExistence type="inferred from homology"/>
<sequence>MFSLENIGAHLSDPNTAWVLSGTMLLGLSSGVIGAFAFLRKRSLMGDVLAHAALPGICLAFMLTGTKNSFFFLIGAIITGVLASMAISTITRFSRLKEDTALGLVLSVFFGFGIVLLTQIQHQPNGNQSGLDQFLFGQAASLVGEDVWVMGSVALLLLVITFLFFKEFKLLCFDAGFGRSLGLPMAALDLFLMLLLVVAVVIGLQAAGVVLVAALIVTPAAAARYWTERLDVMLILSALLGGLSGALGTLFSTMGFNFPTGPLIVVAATVVFMLSMVFAPRRGLLAKAWRLSQVRREATRDRILQALYEAREQNEDLVTVESLSSRYAIPSRQLERAVRNLVGEGWLQVKDQAGERMLTATAAGWNAAYETVLHARLTEVWMMHENEVGSTIRDSDTGAVREDIPDELLPELHKLLVLHGREPRWHPNSSKGFEGGMQS</sequence>
<dbReference type="InterPro" id="IPR037294">
    <property type="entry name" value="ABC_BtuC-like"/>
</dbReference>
<evidence type="ECO:0000256" key="11">
    <source>
        <dbReference type="SAM" id="Phobius"/>
    </source>
</evidence>
<comment type="similarity">
    <text evidence="2 10">Belongs to the ABC-3 integral membrane protein family.</text>
</comment>
<dbReference type="EMBL" id="PZZP01000001">
    <property type="protein sequence ID" value="PTM58314.1"/>
    <property type="molecule type" value="Genomic_DNA"/>
</dbReference>
<accession>A0A2T4Z8U1</accession>
<dbReference type="GO" id="GO:0071281">
    <property type="term" value="P:cellular response to iron ion"/>
    <property type="evidence" value="ECO:0007669"/>
    <property type="project" value="UniProtKB-ARBA"/>
</dbReference>
<evidence type="ECO:0000256" key="2">
    <source>
        <dbReference type="ARBA" id="ARBA00008034"/>
    </source>
</evidence>
<dbReference type="Gene3D" id="1.10.10.10">
    <property type="entry name" value="Winged helix-like DNA-binding domain superfamily/Winged helix DNA-binding domain"/>
    <property type="match status" value="1"/>
</dbReference>
<keyword evidence="4" id="KW-1003">Cell membrane</keyword>
<evidence type="ECO:0000313" key="13">
    <source>
        <dbReference type="Proteomes" id="UP000241639"/>
    </source>
</evidence>
<evidence type="ECO:0000256" key="10">
    <source>
        <dbReference type="RuleBase" id="RU003943"/>
    </source>
</evidence>
<feature type="transmembrane region" description="Helical" evidence="11">
    <location>
        <begin position="102"/>
        <end position="120"/>
    </location>
</feature>
<keyword evidence="7 11" id="KW-0472">Membrane</keyword>
<keyword evidence="5 10" id="KW-0812">Transmembrane</keyword>
<dbReference type="GO" id="GO:0055085">
    <property type="term" value="P:transmembrane transport"/>
    <property type="evidence" value="ECO:0007669"/>
    <property type="project" value="InterPro"/>
</dbReference>
<dbReference type="SUPFAM" id="SSF81345">
    <property type="entry name" value="ABC transporter involved in vitamin B12 uptake, BtuC"/>
    <property type="match status" value="1"/>
</dbReference>
<evidence type="ECO:0000256" key="7">
    <source>
        <dbReference type="ARBA" id="ARBA00023136"/>
    </source>
</evidence>